<reference evidence="2" key="1">
    <citation type="submission" date="2018-11" db="EMBL/GenBank/DDBJ databases">
        <authorList>
            <consortium name="Pathogen Informatics"/>
        </authorList>
    </citation>
    <scope>NUCLEOTIDE SEQUENCE</scope>
</reference>
<accession>A0A3S5AYK9</accession>
<dbReference type="EMBL" id="CAAALY010126591">
    <property type="protein sequence ID" value="VEL31793.1"/>
    <property type="molecule type" value="Genomic_DNA"/>
</dbReference>
<dbReference type="OrthoDB" id="6093671at2759"/>
<sequence>MGTTQKEPNDKQFRGYLLLQNGIHLADVFLGYRRRVYFDGNCDAYRNDLHILLREEMPLVASMSPELQEKWEKMEMGHVLIEYRPASSRSASSDQEQQDNTYDVVVSYLDI</sequence>
<protein>
    <recommendedName>
        <fullName evidence="1">RNA cytosine-C(5)-methyltransferase NSUN2-like PUA domain-containing protein</fullName>
    </recommendedName>
</protein>
<gene>
    <name evidence="2" type="ORF">PXEA_LOCUS25233</name>
</gene>
<dbReference type="Proteomes" id="UP000784294">
    <property type="component" value="Unassembled WGS sequence"/>
</dbReference>
<dbReference type="Pfam" id="PF25378">
    <property type="entry name" value="PUA_NSUN2"/>
    <property type="match status" value="1"/>
</dbReference>
<feature type="domain" description="RNA cytosine-C(5)-methyltransferase NSUN2-like PUA" evidence="1">
    <location>
        <begin position="45"/>
        <end position="91"/>
    </location>
</feature>
<evidence type="ECO:0000313" key="3">
    <source>
        <dbReference type="Proteomes" id="UP000784294"/>
    </source>
</evidence>
<comment type="caution">
    <text evidence="2">The sequence shown here is derived from an EMBL/GenBank/DDBJ whole genome shotgun (WGS) entry which is preliminary data.</text>
</comment>
<organism evidence="2 3">
    <name type="scientific">Protopolystoma xenopodis</name>
    <dbReference type="NCBI Taxonomy" id="117903"/>
    <lineage>
        <taxon>Eukaryota</taxon>
        <taxon>Metazoa</taxon>
        <taxon>Spiralia</taxon>
        <taxon>Lophotrochozoa</taxon>
        <taxon>Platyhelminthes</taxon>
        <taxon>Monogenea</taxon>
        <taxon>Polyopisthocotylea</taxon>
        <taxon>Polystomatidea</taxon>
        <taxon>Polystomatidae</taxon>
        <taxon>Protopolystoma</taxon>
    </lineage>
</organism>
<proteinExistence type="predicted"/>
<evidence type="ECO:0000313" key="2">
    <source>
        <dbReference type="EMBL" id="VEL31793.1"/>
    </source>
</evidence>
<keyword evidence="3" id="KW-1185">Reference proteome</keyword>
<dbReference type="AlphaFoldDB" id="A0A3S5AYK9"/>
<evidence type="ECO:0000259" key="1">
    <source>
        <dbReference type="Pfam" id="PF25378"/>
    </source>
</evidence>
<dbReference type="InterPro" id="IPR057286">
    <property type="entry name" value="PUA_NSUN2"/>
</dbReference>
<name>A0A3S5AYK9_9PLAT</name>